<evidence type="ECO:0000313" key="2">
    <source>
        <dbReference type="EMBL" id="ASM76156.1"/>
    </source>
</evidence>
<dbReference type="AlphaFoldDB" id="A0A221KAX3"/>
<evidence type="ECO:0000256" key="1">
    <source>
        <dbReference type="SAM" id="MobiDB-lite"/>
    </source>
</evidence>
<gene>
    <name evidence="2" type="ORF">VITFI_CDS0377</name>
</gene>
<name>A0A221KAX3_VITFI</name>
<sequence>MGERERFEQEIGGAGAQGVDGGVQVGIGGHEDDFAGVALLAQLVQPLDAGAARQGDVQQDQVVVALRGQRHRLFDAAGGVHPRPPVTHGALQEADHAGLIVHHQQVGALPVAERGGGAVGSGHGGQNVSLDGRRLGHMGRNDPL</sequence>
<protein>
    <submittedName>
        <fullName evidence="2">Uncharacterized protein</fullName>
    </submittedName>
</protein>
<feature type="compositionally biased region" description="Gly residues" evidence="1">
    <location>
        <begin position="115"/>
        <end position="125"/>
    </location>
</feature>
<proteinExistence type="predicted"/>
<feature type="region of interest" description="Disordered" evidence="1">
    <location>
        <begin position="115"/>
        <end position="144"/>
    </location>
</feature>
<feature type="compositionally biased region" description="Basic and acidic residues" evidence="1">
    <location>
        <begin position="131"/>
        <end position="144"/>
    </location>
</feature>
<dbReference type="KEGG" id="vff:VITFI_CDS0377"/>
<accession>A0A221KAX3</accession>
<reference evidence="2 3" key="1">
    <citation type="submission" date="2017-07" db="EMBL/GenBank/DDBJ databases">
        <title>Complete Genome Sequence of the cosmetic ferment Vitreoscilla filiformis (ATCC15551).</title>
        <authorList>
            <person name="Contreras S."/>
            <person name="Sagory-Zalkind P."/>
            <person name="Blanquart H."/>
            <person name="Iltis A."/>
            <person name="Morand S.C."/>
        </authorList>
    </citation>
    <scope>NUCLEOTIDE SEQUENCE [LARGE SCALE GENOMIC DNA]</scope>
    <source>
        <strain evidence="2 3">ATCC 15551</strain>
    </source>
</reference>
<dbReference type="EMBL" id="CP022423">
    <property type="protein sequence ID" value="ASM76156.1"/>
    <property type="molecule type" value="Genomic_DNA"/>
</dbReference>
<dbReference type="Proteomes" id="UP000199729">
    <property type="component" value="Chromosome"/>
</dbReference>
<feature type="region of interest" description="Disordered" evidence="1">
    <location>
        <begin position="1"/>
        <end position="20"/>
    </location>
</feature>
<organism evidence="2 3">
    <name type="scientific">Vitreoscilla filiformis</name>
    <dbReference type="NCBI Taxonomy" id="63"/>
    <lineage>
        <taxon>Bacteria</taxon>
        <taxon>Pseudomonadati</taxon>
        <taxon>Pseudomonadota</taxon>
        <taxon>Betaproteobacteria</taxon>
        <taxon>Neisseriales</taxon>
        <taxon>Neisseriaceae</taxon>
        <taxon>Vitreoscilla</taxon>
    </lineage>
</organism>
<keyword evidence="3" id="KW-1185">Reference proteome</keyword>
<evidence type="ECO:0000313" key="3">
    <source>
        <dbReference type="Proteomes" id="UP000199729"/>
    </source>
</evidence>